<name>A0A5A8C535_CAFRO</name>
<evidence type="ECO:0000256" key="1">
    <source>
        <dbReference type="ARBA" id="ARBA00008987"/>
    </source>
</evidence>
<sequence length="138" mass="14869">MASESAPMLEGHVTVNDTAEFDAVLAAQTEAAAGKPVYAVFVGTPKPETGKSWCPDCVTAEPVIIATLADREGGARVMWCNVLRSEYKDHPEYPYRTHKLISLTSVPTVVKYVDGKVRAACVDDDCSKAARVRALLEA</sequence>
<evidence type="ECO:0000313" key="5">
    <source>
        <dbReference type="EMBL" id="KAA0152844.1"/>
    </source>
</evidence>
<evidence type="ECO:0000313" key="8">
    <source>
        <dbReference type="Proteomes" id="UP000325113"/>
    </source>
</evidence>
<organism evidence="3 8">
    <name type="scientific">Cafeteria roenbergensis</name>
    <name type="common">Marine flagellate</name>
    <dbReference type="NCBI Taxonomy" id="33653"/>
    <lineage>
        <taxon>Eukaryota</taxon>
        <taxon>Sar</taxon>
        <taxon>Stramenopiles</taxon>
        <taxon>Bigyra</taxon>
        <taxon>Opalozoa</taxon>
        <taxon>Bicosoecida</taxon>
        <taxon>Cafeteriaceae</taxon>
        <taxon>Cafeteria</taxon>
    </lineage>
</organism>
<feature type="domain" description="Thioredoxin" evidence="2">
    <location>
        <begin position="21"/>
        <end position="137"/>
    </location>
</feature>
<dbReference type="EMBL" id="VLTN01000048">
    <property type="protein sequence ID" value="KAA0148911.1"/>
    <property type="molecule type" value="Genomic_DNA"/>
</dbReference>
<evidence type="ECO:0000313" key="4">
    <source>
        <dbReference type="EMBL" id="KAA0148911.1"/>
    </source>
</evidence>
<dbReference type="EMBL" id="VLTM01000152">
    <property type="protein sequence ID" value="KAA0148156.1"/>
    <property type="molecule type" value="Genomic_DNA"/>
</dbReference>
<dbReference type="Gene3D" id="3.40.30.10">
    <property type="entry name" value="Glutaredoxin"/>
    <property type="match status" value="1"/>
</dbReference>
<keyword evidence="6" id="KW-1185">Reference proteome</keyword>
<comment type="similarity">
    <text evidence="1">Belongs to the thioredoxin family.</text>
</comment>
<dbReference type="Proteomes" id="UP000324907">
    <property type="component" value="Unassembled WGS sequence"/>
</dbReference>
<dbReference type="Proteomes" id="UP000325113">
    <property type="component" value="Unassembled WGS sequence"/>
</dbReference>
<reference evidence="6 7" key="1">
    <citation type="submission" date="2019-07" db="EMBL/GenBank/DDBJ databases">
        <title>Genomes of Cafeteria roenbergensis.</title>
        <authorList>
            <person name="Fischer M.G."/>
            <person name="Hackl T."/>
            <person name="Roman M."/>
        </authorList>
    </citation>
    <scope>NUCLEOTIDE SEQUENCE [LARGE SCALE GENOMIC DNA]</scope>
    <source>
        <strain evidence="4 6">BVI</strain>
        <strain evidence="3 8">Cflag</strain>
        <strain evidence="5 7">RCC970-E3</strain>
    </source>
</reference>
<evidence type="ECO:0000313" key="6">
    <source>
        <dbReference type="Proteomes" id="UP000323011"/>
    </source>
</evidence>
<evidence type="ECO:0000259" key="2">
    <source>
        <dbReference type="Pfam" id="PF06110"/>
    </source>
</evidence>
<accession>A0A5A8C535</accession>
<proteinExistence type="inferred from homology"/>
<dbReference type="GO" id="GO:0005829">
    <property type="term" value="C:cytosol"/>
    <property type="evidence" value="ECO:0007669"/>
    <property type="project" value="TreeGrafter"/>
</dbReference>
<dbReference type="EMBL" id="VLTL01000204">
    <property type="protein sequence ID" value="KAA0152844.1"/>
    <property type="molecule type" value="Genomic_DNA"/>
</dbReference>
<evidence type="ECO:0000313" key="7">
    <source>
        <dbReference type="Proteomes" id="UP000324907"/>
    </source>
</evidence>
<dbReference type="GO" id="GO:0047134">
    <property type="term" value="F:protein-disulfide reductase [NAD(P)H] activity"/>
    <property type="evidence" value="ECO:0007669"/>
    <property type="project" value="InterPro"/>
</dbReference>
<dbReference type="AlphaFoldDB" id="A0A5A8C535"/>
<dbReference type="OMA" id="PRDYWKN"/>
<gene>
    <name evidence="5" type="ORF">FNF28_07004</name>
    <name evidence="4" type="ORF">FNF29_06385</name>
    <name evidence="3" type="ORF">FNF31_07468</name>
</gene>
<comment type="caution">
    <text evidence="3">The sequence shown here is derived from an EMBL/GenBank/DDBJ whole genome shotgun (WGS) entry which is preliminary data.</text>
</comment>
<dbReference type="InterPro" id="IPR010357">
    <property type="entry name" value="TXNDC17_dom"/>
</dbReference>
<dbReference type="InterPro" id="IPR036249">
    <property type="entry name" value="Thioredoxin-like_sf"/>
</dbReference>
<dbReference type="PANTHER" id="PTHR12452:SF0">
    <property type="entry name" value="THIOREDOXIN DOMAIN-CONTAINING PROTEIN 17"/>
    <property type="match status" value="1"/>
</dbReference>
<dbReference type="Pfam" id="PF06110">
    <property type="entry name" value="TXD17-like_Trx"/>
    <property type="match status" value="1"/>
</dbReference>
<dbReference type="Proteomes" id="UP000323011">
    <property type="component" value="Unassembled WGS sequence"/>
</dbReference>
<dbReference type="PANTHER" id="PTHR12452">
    <property type="entry name" value="42-9-9 PROTEIN-RELATED"/>
    <property type="match status" value="1"/>
</dbReference>
<evidence type="ECO:0000313" key="3">
    <source>
        <dbReference type="EMBL" id="KAA0148156.1"/>
    </source>
</evidence>
<protein>
    <recommendedName>
        <fullName evidence="2">Thioredoxin domain-containing protein</fullName>
    </recommendedName>
</protein>
<dbReference type="InterPro" id="IPR045108">
    <property type="entry name" value="TXNDC17-like"/>
</dbReference>
<dbReference type="SUPFAM" id="SSF52833">
    <property type="entry name" value="Thioredoxin-like"/>
    <property type="match status" value="1"/>
</dbReference>